<dbReference type="EMBL" id="LXEX01000061">
    <property type="protein sequence ID" value="OAT56962.1"/>
    <property type="molecule type" value="Genomic_DNA"/>
</dbReference>
<dbReference type="AlphaFoldDB" id="A0AA91IMP6"/>
<protein>
    <submittedName>
        <fullName evidence="1">Uncharacterized protein</fullName>
    </submittedName>
</protein>
<comment type="caution">
    <text evidence="1">The sequence shown here is derived from an EMBL/GenBank/DDBJ whole genome shotgun (WGS) entry which is preliminary data.</text>
</comment>
<gene>
    <name evidence="1" type="ORF">M993_04158</name>
</gene>
<dbReference type="Proteomes" id="UP000078431">
    <property type="component" value="Unassembled WGS sequence"/>
</dbReference>
<accession>A0AA91IMP6</accession>
<evidence type="ECO:0000313" key="2">
    <source>
        <dbReference type="Proteomes" id="UP000078431"/>
    </source>
</evidence>
<reference evidence="1 2" key="1">
    <citation type="submission" date="2016-04" db="EMBL/GenBank/DDBJ databases">
        <title>ATOL: Assembling a taxonomically balanced genome-scale reconstruction of the evolutionary history of the Enterobacteriaceae.</title>
        <authorList>
            <person name="Plunkett G.III."/>
            <person name="Neeno-Eckwall E.C."/>
            <person name="Glasner J.D."/>
            <person name="Perna N.T."/>
        </authorList>
    </citation>
    <scope>NUCLEOTIDE SEQUENCE [LARGE SCALE GENOMIC DNA]</scope>
    <source>
        <strain evidence="1 2">ATCC 12841</strain>
    </source>
</reference>
<proteinExistence type="predicted"/>
<keyword evidence="2" id="KW-1185">Reference proteome</keyword>
<evidence type="ECO:0000313" key="1">
    <source>
        <dbReference type="EMBL" id="OAT56962.1"/>
    </source>
</evidence>
<name>A0AA91IMP6_9GAMM</name>
<organism evidence="1 2">
    <name type="scientific">Obesumbacterium proteus ATCC 12841</name>
    <dbReference type="NCBI Taxonomy" id="1354268"/>
    <lineage>
        <taxon>Bacteria</taxon>
        <taxon>Pseudomonadati</taxon>
        <taxon>Pseudomonadota</taxon>
        <taxon>Gammaproteobacteria</taxon>
        <taxon>Enterobacterales</taxon>
        <taxon>Hafniaceae</taxon>
        <taxon>Obesumbacterium</taxon>
    </lineage>
</organism>
<sequence>MIYVWQKDSFEKLKQIQSEPNQGAAYRGKIIPIFFCTFVGAFYTESEGKM</sequence>